<evidence type="ECO:0000313" key="4">
    <source>
        <dbReference type="Proteomes" id="UP000054248"/>
    </source>
</evidence>
<reference evidence="3 4" key="1">
    <citation type="submission" date="2014-04" db="EMBL/GenBank/DDBJ databases">
        <authorList>
            <consortium name="DOE Joint Genome Institute"/>
            <person name="Kuo A."/>
            <person name="Girlanda M."/>
            <person name="Perotto S."/>
            <person name="Kohler A."/>
            <person name="Nagy L.G."/>
            <person name="Floudas D."/>
            <person name="Copeland A."/>
            <person name="Barry K.W."/>
            <person name="Cichocki N."/>
            <person name="Veneault-Fourrey C."/>
            <person name="LaButti K."/>
            <person name="Lindquist E.A."/>
            <person name="Lipzen A."/>
            <person name="Lundell T."/>
            <person name="Morin E."/>
            <person name="Murat C."/>
            <person name="Sun H."/>
            <person name="Tunlid A."/>
            <person name="Henrissat B."/>
            <person name="Grigoriev I.V."/>
            <person name="Hibbett D.S."/>
            <person name="Martin F."/>
            <person name="Nordberg H.P."/>
            <person name="Cantor M.N."/>
            <person name="Hua S.X."/>
        </authorList>
    </citation>
    <scope>NUCLEOTIDE SEQUENCE [LARGE SCALE GENOMIC DNA]</scope>
    <source>
        <strain evidence="3 4">MUT 4182</strain>
    </source>
</reference>
<dbReference type="AlphaFoldDB" id="A0A0C3QAY7"/>
<dbReference type="SUPFAM" id="SSF81383">
    <property type="entry name" value="F-box domain"/>
    <property type="match status" value="1"/>
</dbReference>
<keyword evidence="4" id="KW-1185">Reference proteome</keyword>
<reference evidence="4" key="2">
    <citation type="submission" date="2015-01" db="EMBL/GenBank/DDBJ databases">
        <title>Evolutionary Origins and Diversification of the Mycorrhizal Mutualists.</title>
        <authorList>
            <consortium name="DOE Joint Genome Institute"/>
            <consortium name="Mycorrhizal Genomics Consortium"/>
            <person name="Kohler A."/>
            <person name="Kuo A."/>
            <person name="Nagy L.G."/>
            <person name="Floudas D."/>
            <person name="Copeland A."/>
            <person name="Barry K.W."/>
            <person name="Cichocki N."/>
            <person name="Veneault-Fourrey C."/>
            <person name="LaButti K."/>
            <person name="Lindquist E.A."/>
            <person name="Lipzen A."/>
            <person name="Lundell T."/>
            <person name="Morin E."/>
            <person name="Murat C."/>
            <person name="Riley R."/>
            <person name="Ohm R."/>
            <person name="Sun H."/>
            <person name="Tunlid A."/>
            <person name="Henrissat B."/>
            <person name="Grigoriev I.V."/>
            <person name="Hibbett D.S."/>
            <person name="Martin F."/>
        </authorList>
    </citation>
    <scope>NUCLEOTIDE SEQUENCE [LARGE SCALE GENOMIC DNA]</scope>
    <source>
        <strain evidence="4">MUT 4182</strain>
    </source>
</reference>
<name>A0A0C3QAY7_9AGAM</name>
<evidence type="ECO:0000256" key="1">
    <source>
        <dbReference type="SAM" id="MobiDB-lite"/>
    </source>
</evidence>
<accession>A0A0C3QAY7</accession>
<organism evidence="3 4">
    <name type="scientific">Tulasnella calospora MUT 4182</name>
    <dbReference type="NCBI Taxonomy" id="1051891"/>
    <lineage>
        <taxon>Eukaryota</taxon>
        <taxon>Fungi</taxon>
        <taxon>Dikarya</taxon>
        <taxon>Basidiomycota</taxon>
        <taxon>Agaricomycotina</taxon>
        <taxon>Agaricomycetes</taxon>
        <taxon>Cantharellales</taxon>
        <taxon>Tulasnellaceae</taxon>
        <taxon>Tulasnella</taxon>
    </lineage>
</organism>
<feature type="region of interest" description="Disordered" evidence="1">
    <location>
        <begin position="588"/>
        <end position="610"/>
    </location>
</feature>
<evidence type="ECO:0000259" key="2">
    <source>
        <dbReference type="PROSITE" id="PS50181"/>
    </source>
</evidence>
<protein>
    <recommendedName>
        <fullName evidence="2">F-box domain-containing protein</fullName>
    </recommendedName>
</protein>
<dbReference type="InterPro" id="IPR032675">
    <property type="entry name" value="LRR_dom_sf"/>
</dbReference>
<feature type="region of interest" description="Disordered" evidence="1">
    <location>
        <begin position="140"/>
        <end position="161"/>
    </location>
</feature>
<dbReference type="Proteomes" id="UP000054248">
    <property type="component" value="Unassembled WGS sequence"/>
</dbReference>
<dbReference type="HOGENOM" id="CLU_026943_0_0_1"/>
<evidence type="ECO:0000313" key="3">
    <source>
        <dbReference type="EMBL" id="KIO27535.1"/>
    </source>
</evidence>
<dbReference type="InterPro" id="IPR036047">
    <property type="entry name" value="F-box-like_dom_sf"/>
</dbReference>
<sequence length="610" mass="68817">MYSKDIDLRRIPNHLQDTEFLRGLQRDLEATSAPHVPRSQHSARDALAVLERSLHARGYFCACGTLENSDSAREPDSDLEDESYCVLSHITESDNFFGDAHFTTTLRAVLRTLQASRGFDPSSIVERIITRLELEEMQRQKKTDISRKHHRSPSLSSSLSTGSHTFTQFIHGMELLPPELVYGIISFARQFDQHIHITLSQVNRFFRSLVNSSPLLWTKIDFLYPIPLISLYIERSARSPLEIIADDASTIGLWAMEQVDRTSECLALLRPHRDRIHRLRVRDFEAQFWGLDMRDMTRVPQPRPDPRDNFLWCFALCNLETLDLDFGGWEIHGSIVFPPVTNLRKLRLGGPWSRYYLPLFAPQLEFLALANCSVGLSVLLEALRRTPALEHLALSDFFIQPYKPTPGQGSQTVLQNISLPELSALTIRFASEAGALPTNHVVDVTGVELFTQAQPTIQQLDISAFHANDSFLKATLQRLPGLNHLRIASAWLRDDHLLLLSVGNINEVPLTHVLCPQLTSLTVENEFDITSKAIRRVADSRHTASIPLKTLTLRGLDGTRVAADDIESLAAYGVTKLTVDIFYAEFSGESDWPGSEEEDSSEEETRSEGD</sequence>
<dbReference type="Gene3D" id="3.80.10.10">
    <property type="entry name" value="Ribonuclease Inhibitor"/>
    <property type="match status" value="1"/>
</dbReference>
<dbReference type="SUPFAM" id="SSF52047">
    <property type="entry name" value="RNI-like"/>
    <property type="match status" value="1"/>
</dbReference>
<dbReference type="InterPro" id="IPR001810">
    <property type="entry name" value="F-box_dom"/>
</dbReference>
<feature type="domain" description="F-box" evidence="2">
    <location>
        <begin position="170"/>
        <end position="220"/>
    </location>
</feature>
<dbReference type="PROSITE" id="PS50181">
    <property type="entry name" value="FBOX"/>
    <property type="match status" value="1"/>
</dbReference>
<dbReference type="EMBL" id="KN823007">
    <property type="protein sequence ID" value="KIO27535.1"/>
    <property type="molecule type" value="Genomic_DNA"/>
</dbReference>
<dbReference type="OrthoDB" id="3246221at2759"/>
<proteinExistence type="predicted"/>
<gene>
    <name evidence="3" type="ORF">M407DRAFT_7225</name>
</gene>